<feature type="transmembrane region" description="Helical" evidence="7">
    <location>
        <begin position="280"/>
        <end position="299"/>
    </location>
</feature>
<keyword evidence="4 7" id="KW-0812">Transmembrane</keyword>
<reference evidence="9 10" key="1">
    <citation type="journal article" date="2015" name="J Genomics">
        <title>Whole Genome Sequence of the Soybean Aphid Endosymbiont Buchnera aphidicola and Genetic Differentiation among Biotype-Specific Strains.</title>
        <authorList>
            <person name="Cassone B.J."/>
            <person name="Wenger J.A."/>
            <person name="Michel A.P."/>
        </authorList>
    </citation>
    <scope>NUCLEOTIDE SEQUENCE [LARGE SCALE GENOMIC DNA]</scope>
    <source>
        <strain evidence="9 10">BAg</strain>
    </source>
</reference>
<evidence type="ECO:0000256" key="5">
    <source>
        <dbReference type="ARBA" id="ARBA00022989"/>
    </source>
</evidence>
<evidence type="ECO:0000256" key="3">
    <source>
        <dbReference type="ARBA" id="ARBA00022475"/>
    </source>
</evidence>
<dbReference type="AlphaFoldDB" id="A0A0M4H4S1"/>
<evidence type="ECO:0000256" key="1">
    <source>
        <dbReference type="ARBA" id="ARBA00004651"/>
    </source>
</evidence>
<name>A0A0M4H4S1_9GAMM</name>
<comment type="subcellular location">
    <subcellularLocation>
        <location evidence="1">Cell membrane</location>
        <topology evidence="1">Multi-pass membrane protein</topology>
    </subcellularLocation>
</comment>
<dbReference type="PANTHER" id="PTHR23517:SF2">
    <property type="entry name" value="MULTIDRUG RESISTANCE PROTEIN MDTH"/>
    <property type="match status" value="1"/>
</dbReference>
<accession>A0A0M4H4S1</accession>
<feature type="transmembrane region" description="Helical" evidence="7">
    <location>
        <begin position="43"/>
        <end position="63"/>
    </location>
</feature>
<dbReference type="InterPro" id="IPR011701">
    <property type="entry name" value="MFS"/>
</dbReference>
<dbReference type="PANTHER" id="PTHR23517">
    <property type="entry name" value="RESISTANCE PROTEIN MDTM, PUTATIVE-RELATED-RELATED"/>
    <property type="match status" value="1"/>
</dbReference>
<evidence type="ECO:0000313" key="9">
    <source>
        <dbReference type="EMBL" id="ALD15393.1"/>
    </source>
</evidence>
<dbReference type="EMBL" id="CP009253">
    <property type="protein sequence ID" value="ALD15393.1"/>
    <property type="molecule type" value="Genomic_DNA"/>
</dbReference>
<organism evidence="9 10">
    <name type="scientific">Buchnera aphidicola</name>
    <name type="common">Aphis glycines</name>
    <dbReference type="NCBI Taxonomy" id="1265350"/>
    <lineage>
        <taxon>Bacteria</taxon>
        <taxon>Pseudomonadati</taxon>
        <taxon>Pseudomonadota</taxon>
        <taxon>Gammaproteobacteria</taxon>
        <taxon>Enterobacterales</taxon>
        <taxon>Erwiniaceae</taxon>
        <taxon>Buchnera</taxon>
    </lineage>
</organism>
<dbReference type="Gene3D" id="1.20.1250.20">
    <property type="entry name" value="MFS general substrate transporter like domains"/>
    <property type="match status" value="1"/>
</dbReference>
<keyword evidence="5 7" id="KW-1133">Transmembrane helix</keyword>
<evidence type="ECO:0000259" key="8">
    <source>
        <dbReference type="PROSITE" id="PS50850"/>
    </source>
</evidence>
<evidence type="ECO:0000256" key="2">
    <source>
        <dbReference type="ARBA" id="ARBA00022448"/>
    </source>
</evidence>
<dbReference type="CDD" id="cd17472">
    <property type="entry name" value="MFS_YajR_like"/>
    <property type="match status" value="1"/>
</dbReference>
<dbReference type="PROSITE" id="PS50850">
    <property type="entry name" value="MFS"/>
    <property type="match status" value="1"/>
</dbReference>
<gene>
    <name evidence="9" type="ORF">IX46_02405</name>
</gene>
<dbReference type="GO" id="GO:0022857">
    <property type="term" value="F:transmembrane transporter activity"/>
    <property type="evidence" value="ECO:0007669"/>
    <property type="project" value="InterPro"/>
</dbReference>
<dbReference type="Pfam" id="PF07690">
    <property type="entry name" value="MFS_1"/>
    <property type="match status" value="1"/>
</dbReference>
<feature type="transmembrane region" description="Helical" evidence="7">
    <location>
        <begin position="214"/>
        <end position="235"/>
    </location>
</feature>
<evidence type="ECO:0000256" key="6">
    <source>
        <dbReference type="ARBA" id="ARBA00023136"/>
    </source>
</evidence>
<feature type="transmembrane region" description="Helical" evidence="7">
    <location>
        <begin position="12"/>
        <end position="31"/>
    </location>
</feature>
<keyword evidence="2" id="KW-0813">Transport</keyword>
<dbReference type="KEGG" id="baph:IX46_02405"/>
<dbReference type="InterPro" id="IPR050171">
    <property type="entry name" value="MFS_Transporters"/>
</dbReference>
<dbReference type="Proteomes" id="UP000066321">
    <property type="component" value="Chromosome"/>
</dbReference>
<dbReference type="InterPro" id="IPR036259">
    <property type="entry name" value="MFS_trans_sf"/>
</dbReference>
<sequence length="396" mass="45873">MNFFELQVTLSFCVIFLLRMLGVFSILPILSKYGLYLNGSNKFLIGLSVSIYAFTQMIFQIPFGFLSDKFNRKKIIIFGLSVFFVGSIIAANTNSIWGLIVGRAIQGSGAISGVSMAFLSDLIREENRIKSISAIGASFAVSFLISILFGSLIIKKFNFSFIFWFSSIFSIICILIVLFIIPSNKNKNSQEYKSRKKIQLFYFKDIKYLFNKSFFRFYLSIFFLHFLLTMHFLTIPHQLEMSGLLLNYHWIVYLTTIVISFFILYFLIFYSKCYAYLKNIVEICVFLIFLSSLFFLFLYNHLIYLILSLQIFFIAFNVLEVFLPSLLSKKISVSNNQANAYKGRIMSIYSTSQYLGISLGGILSGWLYIFLNISQIFLCEVLLVFLWFILNCFCRK</sequence>
<feature type="transmembrane region" description="Helical" evidence="7">
    <location>
        <begin position="247"/>
        <end position="268"/>
    </location>
</feature>
<feature type="transmembrane region" description="Helical" evidence="7">
    <location>
        <begin position="375"/>
        <end position="394"/>
    </location>
</feature>
<keyword evidence="3" id="KW-1003">Cell membrane</keyword>
<protein>
    <submittedName>
        <fullName evidence="9">MFS transporter</fullName>
    </submittedName>
</protein>
<feature type="transmembrane region" description="Helical" evidence="7">
    <location>
        <begin position="305"/>
        <end position="327"/>
    </location>
</feature>
<proteinExistence type="predicted"/>
<feature type="transmembrane region" description="Helical" evidence="7">
    <location>
        <begin position="160"/>
        <end position="181"/>
    </location>
</feature>
<keyword evidence="6 7" id="KW-0472">Membrane</keyword>
<dbReference type="STRING" id="1265350.IX46_02405"/>
<feature type="transmembrane region" description="Helical" evidence="7">
    <location>
        <begin position="131"/>
        <end position="154"/>
    </location>
</feature>
<evidence type="ECO:0000256" key="4">
    <source>
        <dbReference type="ARBA" id="ARBA00022692"/>
    </source>
</evidence>
<feature type="transmembrane region" description="Helical" evidence="7">
    <location>
        <begin position="348"/>
        <end position="369"/>
    </location>
</feature>
<dbReference type="InterPro" id="IPR020846">
    <property type="entry name" value="MFS_dom"/>
</dbReference>
<dbReference type="SUPFAM" id="SSF103473">
    <property type="entry name" value="MFS general substrate transporter"/>
    <property type="match status" value="1"/>
</dbReference>
<feature type="transmembrane region" description="Helical" evidence="7">
    <location>
        <begin position="75"/>
        <end position="91"/>
    </location>
</feature>
<evidence type="ECO:0000313" key="10">
    <source>
        <dbReference type="Proteomes" id="UP000066321"/>
    </source>
</evidence>
<feature type="domain" description="Major facilitator superfamily (MFS) profile" evidence="8">
    <location>
        <begin position="1"/>
        <end position="396"/>
    </location>
</feature>
<evidence type="ECO:0000256" key="7">
    <source>
        <dbReference type="SAM" id="Phobius"/>
    </source>
</evidence>
<dbReference type="OrthoDB" id="9764259at2"/>
<dbReference type="PATRIC" id="fig|1265350.3.peg.456"/>
<dbReference type="GO" id="GO:0005886">
    <property type="term" value="C:plasma membrane"/>
    <property type="evidence" value="ECO:0007669"/>
    <property type="project" value="UniProtKB-SubCell"/>
</dbReference>